<dbReference type="Gene3D" id="3.90.470.20">
    <property type="entry name" value="4'-phosphopantetheinyl transferase domain"/>
    <property type="match status" value="1"/>
</dbReference>
<dbReference type="EMBL" id="JARRAF010000008">
    <property type="protein sequence ID" value="MDK2124241.1"/>
    <property type="molecule type" value="Genomic_DNA"/>
</dbReference>
<accession>A0ABT7DW15</accession>
<keyword evidence="11" id="KW-1185">Reference proteome</keyword>
<dbReference type="HAMAP" id="MF_00101">
    <property type="entry name" value="AcpS"/>
    <property type="match status" value="1"/>
</dbReference>
<evidence type="ECO:0000256" key="7">
    <source>
        <dbReference type="ARBA" id="ARBA00023160"/>
    </source>
</evidence>
<dbReference type="InterPro" id="IPR002582">
    <property type="entry name" value="ACPS"/>
</dbReference>
<comment type="similarity">
    <text evidence="8">Belongs to the P-Pant transferase superfamily. AcpS family.</text>
</comment>
<keyword evidence="8" id="KW-0963">Cytoplasm</keyword>
<evidence type="ECO:0000259" key="9">
    <source>
        <dbReference type="Pfam" id="PF01648"/>
    </source>
</evidence>
<comment type="caution">
    <text evidence="10">The sequence shown here is derived from an EMBL/GenBank/DDBJ whole genome shotgun (WGS) entry which is preliminary data.</text>
</comment>
<comment type="cofactor">
    <cofactor evidence="8">
        <name>Mg(2+)</name>
        <dbReference type="ChEBI" id="CHEBI:18420"/>
    </cofactor>
</comment>
<dbReference type="NCBIfam" id="TIGR00516">
    <property type="entry name" value="acpS"/>
    <property type="match status" value="1"/>
</dbReference>
<dbReference type="InterPro" id="IPR037143">
    <property type="entry name" value="4-PPantetheinyl_Trfase_dom_sf"/>
</dbReference>
<evidence type="ECO:0000256" key="3">
    <source>
        <dbReference type="ARBA" id="ARBA00022723"/>
    </source>
</evidence>
<dbReference type="Proteomes" id="UP001172778">
    <property type="component" value="Unassembled WGS sequence"/>
</dbReference>
<feature type="binding site" evidence="8">
    <location>
        <position position="8"/>
    </location>
    <ligand>
        <name>Mg(2+)</name>
        <dbReference type="ChEBI" id="CHEBI:18420"/>
    </ligand>
</feature>
<reference evidence="10" key="1">
    <citation type="submission" date="2023-03" db="EMBL/GenBank/DDBJ databases">
        <title>Chitinimonas shenzhenensis gen. nov., sp. nov., a novel member of family Burkholderiaceae isolated from activated sludge collected in Shen Zhen, China.</title>
        <authorList>
            <person name="Wang X."/>
        </authorList>
    </citation>
    <scope>NUCLEOTIDE SEQUENCE</scope>
    <source>
        <strain evidence="10">DQS-5</strain>
    </source>
</reference>
<evidence type="ECO:0000256" key="1">
    <source>
        <dbReference type="ARBA" id="ARBA00022516"/>
    </source>
</evidence>
<evidence type="ECO:0000256" key="2">
    <source>
        <dbReference type="ARBA" id="ARBA00022679"/>
    </source>
</evidence>
<keyword evidence="1 8" id="KW-0444">Lipid biosynthesis</keyword>
<dbReference type="GO" id="GO:0008897">
    <property type="term" value="F:holo-[acyl-carrier-protein] synthase activity"/>
    <property type="evidence" value="ECO:0007669"/>
    <property type="project" value="UniProtKB-EC"/>
</dbReference>
<comment type="function">
    <text evidence="8">Transfers the 4'-phosphopantetheine moiety from coenzyme A to a Ser of acyl-carrier-protein.</text>
</comment>
<keyword evidence="4 8" id="KW-0276">Fatty acid metabolism</keyword>
<evidence type="ECO:0000256" key="8">
    <source>
        <dbReference type="HAMAP-Rule" id="MF_00101"/>
    </source>
</evidence>
<evidence type="ECO:0000313" key="11">
    <source>
        <dbReference type="Proteomes" id="UP001172778"/>
    </source>
</evidence>
<gene>
    <name evidence="8 10" type="primary">acpS</name>
    <name evidence="10" type="ORF">PZA18_09290</name>
</gene>
<dbReference type="Pfam" id="PF01648">
    <property type="entry name" value="ACPS"/>
    <property type="match status" value="1"/>
</dbReference>
<dbReference type="EC" id="2.7.8.7" evidence="8"/>
<feature type="domain" description="4'-phosphopantetheinyl transferase" evidence="9">
    <location>
        <begin position="4"/>
        <end position="105"/>
    </location>
</feature>
<proteinExistence type="inferred from homology"/>
<feature type="binding site" evidence="8">
    <location>
        <position position="57"/>
    </location>
    <ligand>
        <name>Mg(2+)</name>
        <dbReference type="ChEBI" id="CHEBI:18420"/>
    </ligand>
</feature>
<keyword evidence="3 8" id="KW-0479">Metal-binding</keyword>
<dbReference type="InterPro" id="IPR008278">
    <property type="entry name" value="4-PPantetheinyl_Trfase_dom"/>
</dbReference>
<evidence type="ECO:0000256" key="4">
    <source>
        <dbReference type="ARBA" id="ARBA00022832"/>
    </source>
</evidence>
<keyword evidence="6 8" id="KW-0443">Lipid metabolism</keyword>
<keyword evidence="7 8" id="KW-0275">Fatty acid biosynthesis</keyword>
<keyword evidence="2 8" id="KW-0808">Transferase</keyword>
<sequence length="131" mass="14237">MIYGIGTDLVENARIAELYEKYGDRFLGQILTEAERAEFVQAKQPVAFLAKRFAAKEAFAKALGTGIRHPVSFGKIGVGHEKGGRPLLQFDDSVRDLMAERGVSRAHLSISDEHSMTAAFVVLEASQGVSA</sequence>
<comment type="subcellular location">
    <subcellularLocation>
        <location evidence="8">Cytoplasm</location>
    </subcellularLocation>
</comment>
<dbReference type="NCBIfam" id="TIGR00556">
    <property type="entry name" value="pantethn_trn"/>
    <property type="match status" value="1"/>
</dbReference>
<organism evidence="10 11">
    <name type="scientific">Parachitinimonas caeni</name>
    <dbReference type="NCBI Taxonomy" id="3031301"/>
    <lineage>
        <taxon>Bacteria</taxon>
        <taxon>Pseudomonadati</taxon>
        <taxon>Pseudomonadota</taxon>
        <taxon>Betaproteobacteria</taxon>
        <taxon>Neisseriales</taxon>
        <taxon>Chitinibacteraceae</taxon>
        <taxon>Parachitinimonas</taxon>
    </lineage>
</organism>
<evidence type="ECO:0000313" key="10">
    <source>
        <dbReference type="EMBL" id="MDK2124241.1"/>
    </source>
</evidence>
<name>A0ABT7DW15_9NEIS</name>
<evidence type="ECO:0000256" key="6">
    <source>
        <dbReference type="ARBA" id="ARBA00023098"/>
    </source>
</evidence>
<dbReference type="RefSeq" id="WP_284100550.1">
    <property type="nucleotide sequence ID" value="NZ_JARRAF010000008.1"/>
</dbReference>
<protein>
    <recommendedName>
        <fullName evidence="8">Holo-[acyl-carrier-protein] synthase</fullName>
        <shortName evidence="8">Holo-ACP synthase</shortName>
        <ecNumber evidence="8">2.7.8.7</ecNumber>
    </recommendedName>
    <alternativeName>
        <fullName evidence="8">4'-phosphopantetheinyl transferase AcpS</fullName>
    </alternativeName>
</protein>
<dbReference type="SUPFAM" id="SSF56214">
    <property type="entry name" value="4'-phosphopantetheinyl transferase"/>
    <property type="match status" value="1"/>
</dbReference>
<dbReference type="InterPro" id="IPR004568">
    <property type="entry name" value="Ppantetheine-prot_Trfase_dom"/>
</dbReference>
<evidence type="ECO:0000256" key="5">
    <source>
        <dbReference type="ARBA" id="ARBA00022842"/>
    </source>
</evidence>
<comment type="catalytic activity">
    <reaction evidence="8">
        <text>apo-[ACP] + CoA = holo-[ACP] + adenosine 3',5'-bisphosphate + H(+)</text>
        <dbReference type="Rhea" id="RHEA:12068"/>
        <dbReference type="Rhea" id="RHEA-COMP:9685"/>
        <dbReference type="Rhea" id="RHEA-COMP:9690"/>
        <dbReference type="ChEBI" id="CHEBI:15378"/>
        <dbReference type="ChEBI" id="CHEBI:29999"/>
        <dbReference type="ChEBI" id="CHEBI:57287"/>
        <dbReference type="ChEBI" id="CHEBI:58343"/>
        <dbReference type="ChEBI" id="CHEBI:64479"/>
        <dbReference type="EC" id="2.7.8.7"/>
    </reaction>
</comment>
<keyword evidence="5 8" id="KW-0460">Magnesium</keyword>